<dbReference type="GO" id="GO:0016020">
    <property type="term" value="C:membrane"/>
    <property type="evidence" value="ECO:0007669"/>
    <property type="project" value="UniProtKB-SubCell"/>
</dbReference>
<feature type="transmembrane region" description="Helical" evidence="5">
    <location>
        <begin position="193"/>
        <end position="215"/>
    </location>
</feature>
<reference evidence="6 7" key="1">
    <citation type="submission" date="2017-09" db="EMBL/GenBank/DDBJ databases">
        <title>Depth-based differentiation of microbial function through sediment-hosted aquifers and enrichment of novel symbionts in the deep terrestrial subsurface.</title>
        <authorList>
            <person name="Probst A.J."/>
            <person name="Ladd B."/>
            <person name="Jarett J.K."/>
            <person name="Geller-Mcgrath D.E."/>
            <person name="Sieber C.M."/>
            <person name="Emerson J.B."/>
            <person name="Anantharaman K."/>
            <person name="Thomas B.C."/>
            <person name="Malmstrom R."/>
            <person name="Stieglmeier M."/>
            <person name="Klingl A."/>
            <person name="Woyke T."/>
            <person name="Ryan C.M."/>
            <person name="Banfield J.F."/>
        </authorList>
    </citation>
    <scope>NUCLEOTIDE SEQUENCE [LARGE SCALE GENOMIC DNA]</scope>
    <source>
        <strain evidence="6">CG11_big_fil_rev_8_21_14_0_20_35_14</strain>
    </source>
</reference>
<keyword evidence="2 5" id="KW-0812">Transmembrane</keyword>
<gene>
    <name evidence="6" type="ORF">COV57_01925</name>
</gene>
<dbReference type="PANTHER" id="PTHR16950">
    <property type="entry name" value="ZINC TRANSPORTER SLC39A7 HISTIDINE-RICH MEMBRANE PROTEIN KE4"/>
    <property type="match status" value="1"/>
</dbReference>
<evidence type="ECO:0000256" key="3">
    <source>
        <dbReference type="ARBA" id="ARBA00022989"/>
    </source>
</evidence>
<evidence type="ECO:0000256" key="1">
    <source>
        <dbReference type="ARBA" id="ARBA00004141"/>
    </source>
</evidence>
<dbReference type="GO" id="GO:0046873">
    <property type="term" value="F:metal ion transmembrane transporter activity"/>
    <property type="evidence" value="ECO:0007669"/>
    <property type="project" value="InterPro"/>
</dbReference>
<comment type="subcellular location">
    <subcellularLocation>
        <location evidence="1">Membrane</location>
        <topology evidence="1">Multi-pass membrane protein</topology>
    </subcellularLocation>
</comment>
<feature type="transmembrane region" description="Helical" evidence="5">
    <location>
        <begin position="6"/>
        <end position="28"/>
    </location>
</feature>
<sequence>MNAIYNILLAVFIISLISLIGVFTISLAQKELKKILLFLVSFSAGALLGDAFLHLIPEIAETQGLNTATTISLIGGILLFFILEKFLNWQHCHEPVCVGHNHSLAFINLVGDAFHNFLDGVLIAGSFMISPGLGITTTIAIALHEIPQEIGDFSILLYSGLSRAKALFFNFISALFAFAGAISFIILADSISLIETLILPITAGGFIYIALADLIPELHKETHLGKSIIQLISLILGISIMALLLFL</sequence>
<name>A0A2H0N7P1_9BACT</name>
<evidence type="ECO:0000313" key="7">
    <source>
        <dbReference type="Proteomes" id="UP000229893"/>
    </source>
</evidence>
<accession>A0A2H0N7P1</accession>
<dbReference type="Proteomes" id="UP000229893">
    <property type="component" value="Unassembled WGS sequence"/>
</dbReference>
<organism evidence="6 7">
    <name type="scientific">Candidatus Liptonbacteria bacterium CG11_big_fil_rev_8_21_14_0_20_35_14</name>
    <dbReference type="NCBI Taxonomy" id="1974634"/>
    <lineage>
        <taxon>Bacteria</taxon>
        <taxon>Candidatus Liptoniibacteriota</taxon>
    </lineage>
</organism>
<dbReference type="Pfam" id="PF02535">
    <property type="entry name" value="Zip"/>
    <property type="match status" value="2"/>
</dbReference>
<feature type="transmembrane region" description="Helical" evidence="5">
    <location>
        <begin position="167"/>
        <end position="187"/>
    </location>
</feature>
<evidence type="ECO:0000313" key="6">
    <source>
        <dbReference type="EMBL" id="PIR04910.1"/>
    </source>
</evidence>
<keyword evidence="3 5" id="KW-1133">Transmembrane helix</keyword>
<evidence type="ECO:0000256" key="4">
    <source>
        <dbReference type="ARBA" id="ARBA00023136"/>
    </source>
</evidence>
<comment type="caution">
    <text evidence="6">The sequence shown here is derived from an EMBL/GenBank/DDBJ whole genome shotgun (WGS) entry which is preliminary data.</text>
</comment>
<feature type="transmembrane region" description="Helical" evidence="5">
    <location>
        <begin position="35"/>
        <end position="57"/>
    </location>
</feature>
<dbReference type="PANTHER" id="PTHR16950:SF16">
    <property type="entry name" value="ZINC TRANSPORTER ZIP13"/>
    <property type="match status" value="1"/>
</dbReference>
<dbReference type="EMBL" id="PCWO01000029">
    <property type="protein sequence ID" value="PIR04910.1"/>
    <property type="molecule type" value="Genomic_DNA"/>
</dbReference>
<keyword evidence="4 5" id="KW-0472">Membrane</keyword>
<proteinExistence type="predicted"/>
<evidence type="ECO:0000256" key="2">
    <source>
        <dbReference type="ARBA" id="ARBA00022692"/>
    </source>
</evidence>
<feature type="transmembrane region" description="Helical" evidence="5">
    <location>
        <begin position="63"/>
        <end position="83"/>
    </location>
</feature>
<feature type="transmembrane region" description="Helical" evidence="5">
    <location>
        <begin position="227"/>
        <end position="246"/>
    </location>
</feature>
<dbReference type="InterPro" id="IPR003689">
    <property type="entry name" value="ZIP"/>
</dbReference>
<evidence type="ECO:0000256" key="5">
    <source>
        <dbReference type="SAM" id="Phobius"/>
    </source>
</evidence>
<protein>
    <submittedName>
        <fullName evidence="6">ZIP family metal transporter</fullName>
    </submittedName>
</protein>
<dbReference type="AlphaFoldDB" id="A0A2H0N7P1"/>